<evidence type="ECO:0000313" key="3">
    <source>
        <dbReference type="Proteomes" id="UP000237000"/>
    </source>
</evidence>
<evidence type="ECO:0000256" key="1">
    <source>
        <dbReference type="SAM" id="MobiDB-lite"/>
    </source>
</evidence>
<dbReference type="AlphaFoldDB" id="A0A2P5DE84"/>
<sequence length="134" mass="14586">MDYVVLSHVLLIAYKYQESSTIALPSDSDRERANGAMVRAMVDYRELGRGVKVGVGQIGLVIAVGDDTDLNTYLKEYSASPPLPDLKRAFTSGSAPPSPRDLKRESASTSISATAHARDLLSSIRRFGRRINTS</sequence>
<dbReference type="Proteomes" id="UP000237000">
    <property type="component" value="Unassembled WGS sequence"/>
</dbReference>
<comment type="caution">
    <text evidence="2">The sequence shown here is derived from an EMBL/GenBank/DDBJ whole genome shotgun (WGS) entry which is preliminary data.</text>
</comment>
<name>A0A2P5DE84_TREOI</name>
<evidence type="ECO:0000313" key="2">
    <source>
        <dbReference type="EMBL" id="PON71626.1"/>
    </source>
</evidence>
<protein>
    <submittedName>
        <fullName evidence="2">Uncharacterized protein</fullName>
    </submittedName>
</protein>
<gene>
    <name evidence="2" type="ORF">TorRG33x02_254220</name>
</gene>
<proteinExistence type="predicted"/>
<dbReference type="EMBL" id="JXTC01000276">
    <property type="protein sequence ID" value="PON71626.1"/>
    <property type="molecule type" value="Genomic_DNA"/>
</dbReference>
<accession>A0A2P5DE84</accession>
<organism evidence="2 3">
    <name type="scientific">Trema orientale</name>
    <name type="common">Charcoal tree</name>
    <name type="synonym">Celtis orientalis</name>
    <dbReference type="NCBI Taxonomy" id="63057"/>
    <lineage>
        <taxon>Eukaryota</taxon>
        <taxon>Viridiplantae</taxon>
        <taxon>Streptophyta</taxon>
        <taxon>Embryophyta</taxon>
        <taxon>Tracheophyta</taxon>
        <taxon>Spermatophyta</taxon>
        <taxon>Magnoliopsida</taxon>
        <taxon>eudicotyledons</taxon>
        <taxon>Gunneridae</taxon>
        <taxon>Pentapetalae</taxon>
        <taxon>rosids</taxon>
        <taxon>fabids</taxon>
        <taxon>Rosales</taxon>
        <taxon>Cannabaceae</taxon>
        <taxon>Trema</taxon>
    </lineage>
</organism>
<dbReference type="InParanoid" id="A0A2P5DE84"/>
<reference evidence="3" key="1">
    <citation type="submission" date="2016-06" db="EMBL/GenBank/DDBJ databases">
        <title>Parallel loss of symbiosis genes in relatives of nitrogen-fixing non-legume Parasponia.</title>
        <authorList>
            <person name="Van Velzen R."/>
            <person name="Holmer R."/>
            <person name="Bu F."/>
            <person name="Rutten L."/>
            <person name="Van Zeijl A."/>
            <person name="Liu W."/>
            <person name="Santuari L."/>
            <person name="Cao Q."/>
            <person name="Sharma T."/>
            <person name="Shen D."/>
            <person name="Roswanjaya Y."/>
            <person name="Wardhani T."/>
            <person name="Kalhor M.S."/>
            <person name="Jansen J."/>
            <person name="Van den Hoogen J."/>
            <person name="Gungor B."/>
            <person name="Hartog M."/>
            <person name="Hontelez J."/>
            <person name="Verver J."/>
            <person name="Yang W.-C."/>
            <person name="Schijlen E."/>
            <person name="Repin R."/>
            <person name="Schilthuizen M."/>
            <person name="Schranz E."/>
            <person name="Heidstra R."/>
            <person name="Miyata K."/>
            <person name="Fedorova E."/>
            <person name="Kohlen W."/>
            <person name="Bisseling T."/>
            <person name="Smit S."/>
            <person name="Geurts R."/>
        </authorList>
    </citation>
    <scope>NUCLEOTIDE SEQUENCE [LARGE SCALE GENOMIC DNA]</scope>
    <source>
        <strain evidence="3">cv. RG33-2</strain>
    </source>
</reference>
<feature type="region of interest" description="Disordered" evidence="1">
    <location>
        <begin position="80"/>
        <end position="112"/>
    </location>
</feature>
<keyword evidence="3" id="KW-1185">Reference proteome</keyword>